<dbReference type="STRING" id="709032.Sulku_1635"/>
<dbReference type="SUPFAM" id="SSF55785">
    <property type="entry name" value="PYP-like sensor domain (PAS domain)"/>
    <property type="match status" value="1"/>
</dbReference>
<feature type="DNA-binding region" description="OmpR/PhoB-type" evidence="5">
    <location>
        <begin position="4"/>
        <end position="100"/>
    </location>
</feature>
<evidence type="ECO:0000313" key="9">
    <source>
        <dbReference type="EMBL" id="ADR34296.1"/>
    </source>
</evidence>
<dbReference type="SMART" id="SM00862">
    <property type="entry name" value="Trans_reg_C"/>
    <property type="match status" value="1"/>
</dbReference>
<dbReference type="InterPro" id="IPR035965">
    <property type="entry name" value="PAS-like_dom_sf"/>
</dbReference>
<dbReference type="Pfam" id="PF13426">
    <property type="entry name" value="PAS_9"/>
    <property type="match status" value="1"/>
</dbReference>
<feature type="domain" description="OmpR/PhoB-type" evidence="8">
    <location>
        <begin position="4"/>
        <end position="100"/>
    </location>
</feature>
<dbReference type="OrthoDB" id="489241at2"/>
<gene>
    <name evidence="9" type="ordered locus">Sulku_1635</name>
</gene>
<dbReference type="GO" id="GO:0000160">
    <property type="term" value="P:phosphorelay signal transduction system"/>
    <property type="evidence" value="ECO:0007669"/>
    <property type="project" value="InterPro"/>
</dbReference>
<organism evidence="9 10">
    <name type="scientific">Sulfuricurvum kujiense (strain ATCC BAA-921 / DSM 16994 / JCM 11577 / YK-1)</name>
    <dbReference type="NCBI Taxonomy" id="709032"/>
    <lineage>
        <taxon>Bacteria</taxon>
        <taxon>Pseudomonadati</taxon>
        <taxon>Campylobacterota</taxon>
        <taxon>Epsilonproteobacteria</taxon>
        <taxon>Campylobacterales</taxon>
        <taxon>Sulfurimonadaceae</taxon>
        <taxon>Sulfuricurvum</taxon>
    </lineage>
</organism>
<protein>
    <submittedName>
        <fullName evidence="9">PAS sensor protein</fullName>
    </submittedName>
</protein>
<evidence type="ECO:0000256" key="5">
    <source>
        <dbReference type="PROSITE-ProRule" id="PRU01091"/>
    </source>
</evidence>
<evidence type="ECO:0000259" key="7">
    <source>
        <dbReference type="PROSITE" id="PS50113"/>
    </source>
</evidence>
<dbReference type="PROSITE" id="PS51755">
    <property type="entry name" value="OMPR_PHOB"/>
    <property type="match status" value="1"/>
</dbReference>
<dbReference type="RefSeq" id="WP_013460493.1">
    <property type="nucleotide sequence ID" value="NC_014762.1"/>
</dbReference>
<dbReference type="Gene3D" id="1.10.10.10">
    <property type="entry name" value="Winged helix-like DNA-binding domain superfamily/Winged helix DNA-binding domain"/>
    <property type="match status" value="1"/>
</dbReference>
<evidence type="ECO:0000256" key="2">
    <source>
        <dbReference type="ARBA" id="ARBA00022643"/>
    </source>
</evidence>
<dbReference type="PANTHER" id="PTHR47429">
    <property type="entry name" value="PROTEIN TWIN LOV 1"/>
    <property type="match status" value="1"/>
</dbReference>
<dbReference type="eggNOG" id="COG3829">
    <property type="taxonomic scope" value="Bacteria"/>
</dbReference>
<evidence type="ECO:0000259" key="6">
    <source>
        <dbReference type="PROSITE" id="PS50112"/>
    </source>
</evidence>
<dbReference type="InterPro" id="IPR016032">
    <property type="entry name" value="Sig_transdc_resp-reg_C-effctor"/>
</dbReference>
<evidence type="ECO:0000256" key="4">
    <source>
        <dbReference type="ARBA" id="ARBA00023125"/>
    </source>
</evidence>
<dbReference type="InterPro" id="IPR001867">
    <property type="entry name" value="OmpR/PhoB-type_DNA-bd"/>
</dbReference>
<keyword evidence="3" id="KW-0157">Chromophore</keyword>
<dbReference type="HOGENOM" id="CLU_1160626_0_0_7"/>
<reference evidence="9 10" key="1">
    <citation type="journal article" date="2012" name="Stand. Genomic Sci.">
        <title>Complete genome sequence of the sulfur compounds oxidizing chemolithoautotroph Sulfuricurvum kujiense type strain (YK-1(T)).</title>
        <authorList>
            <person name="Han C."/>
            <person name="Kotsyurbenko O."/>
            <person name="Chertkov O."/>
            <person name="Held B."/>
            <person name="Lapidus A."/>
            <person name="Nolan M."/>
            <person name="Lucas S."/>
            <person name="Hammon N."/>
            <person name="Deshpande S."/>
            <person name="Cheng J.F."/>
            <person name="Tapia R."/>
            <person name="Goodwin L.A."/>
            <person name="Pitluck S."/>
            <person name="Liolios K."/>
            <person name="Pagani I."/>
            <person name="Ivanova N."/>
            <person name="Mavromatis K."/>
            <person name="Mikhailova N."/>
            <person name="Pati A."/>
            <person name="Chen A."/>
            <person name="Palaniappan K."/>
            <person name="Land M."/>
            <person name="Hauser L."/>
            <person name="Chang Y.J."/>
            <person name="Jeffries C.D."/>
            <person name="Brambilla E.M."/>
            <person name="Rohde M."/>
            <person name="Spring S."/>
            <person name="Sikorski J."/>
            <person name="Goker M."/>
            <person name="Woyke T."/>
            <person name="Bristow J."/>
            <person name="Eisen J.A."/>
            <person name="Markowitz V."/>
            <person name="Hugenholtz P."/>
            <person name="Kyrpides N.C."/>
            <person name="Klenk H.P."/>
            <person name="Detter J.C."/>
        </authorList>
    </citation>
    <scope>NUCLEOTIDE SEQUENCE [LARGE SCALE GENOMIC DNA]</scope>
    <source>
        <strain evidence="10">ATCC BAA-921 / DSM 16994 / JCM 11577 / YK-1</strain>
    </source>
</reference>
<dbReference type="SUPFAM" id="SSF46894">
    <property type="entry name" value="C-terminal effector domain of the bipartite response regulators"/>
    <property type="match status" value="1"/>
</dbReference>
<sequence length="239" mass="27706">MNTHHTIKLCDRCYWDTISETVALHHEIVPLTSNMKKLLKLLIANYNKPISSVDIFLHVWDSYEQEYTPRNVRNLISNLRKRLPCLNIVNYYGGSYMLKKNRESHPVFADHLIEILDQSKNGITISDPSQPDNPVIYINHAFANAFGYSPDEIIGKNCRFLQGDDRDQPALEELRKAMKEQTDVTVILRNYHKSGELIYNEVTISPVFDKKTHKLKYYIGVQKDVTSVQKLIQQIKGMI</sequence>
<dbReference type="KEGG" id="sku:Sulku_1635"/>
<dbReference type="Proteomes" id="UP000008721">
    <property type="component" value="Chromosome"/>
</dbReference>
<dbReference type="eggNOG" id="COG0745">
    <property type="taxonomic scope" value="Bacteria"/>
</dbReference>
<dbReference type="AlphaFoldDB" id="E4U0H9"/>
<dbReference type="InterPro" id="IPR001610">
    <property type="entry name" value="PAC"/>
</dbReference>
<dbReference type="NCBIfam" id="TIGR00229">
    <property type="entry name" value="sensory_box"/>
    <property type="match status" value="1"/>
</dbReference>
<keyword evidence="1" id="KW-0285">Flavoprotein</keyword>
<dbReference type="InterPro" id="IPR000014">
    <property type="entry name" value="PAS"/>
</dbReference>
<dbReference type="PROSITE" id="PS50112">
    <property type="entry name" value="PAS"/>
    <property type="match status" value="1"/>
</dbReference>
<evidence type="ECO:0000256" key="3">
    <source>
        <dbReference type="ARBA" id="ARBA00022991"/>
    </source>
</evidence>
<feature type="domain" description="PAC" evidence="7">
    <location>
        <begin position="182"/>
        <end position="237"/>
    </location>
</feature>
<dbReference type="InterPro" id="IPR000700">
    <property type="entry name" value="PAS-assoc_C"/>
</dbReference>
<dbReference type="SMART" id="SM00091">
    <property type="entry name" value="PAS"/>
    <property type="match status" value="1"/>
</dbReference>
<dbReference type="Gene3D" id="3.30.450.20">
    <property type="entry name" value="PAS domain"/>
    <property type="match status" value="1"/>
</dbReference>
<evidence type="ECO:0000259" key="8">
    <source>
        <dbReference type="PROSITE" id="PS51755"/>
    </source>
</evidence>
<accession>E4U0H9</accession>
<evidence type="ECO:0000313" key="10">
    <source>
        <dbReference type="Proteomes" id="UP000008721"/>
    </source>
</evidence>
<keyword evidence="4 5" id="KW-0238">DNA-binding</keyword>
<dbReference type="CDD" id="cd00130">
    <property type="entry name" value="PAS"/>
    <property type="match status" value="1"/>
</dbReference>
<dbReference type="PANTHER" id="PTHR47429:SF2">
    <property type="entry name" value="PROTEIN TWIN LOV 1"/>
    <property type="match status" value="1"/>
</dbReference>
<dbReference type="SMART" id="SM00086">
    <property type="entry name" value="PAC"/>
    <property type="match status" value="1"/>
</dbReference>
<evidence type="ECO:0000256" key="1">
    <source>
        <dbReference type="ARBA" id="ARBA00022630"/>
    </source>
</evidence>
<dbReference type="InterPro" id="IPR036388">
    <property type="entry name" value="WH-like_DNA-bd_sf"/>
</dbReference>
<name>E4U0H9_SULKY</name>
<keyword evidence="10" id="KW-1185">Reference proteome</keyword>
<dbReference type="GO" id="GO:0006355">
    <property type="term" value="P:regulation of DNA-templated transcription"/>
    <property type="evidence" value="ECO:0007669"/>
    <property type="project" value="InterPro"/>
</dbReference>
<dbReference type="Pfam" id="PF00486">
    <property type="entry name" value="Trans_reg_C"/>
    <property type="match status" value="1"/>
</dbReference>
<dbReference type="GO" id="GO:0003677">
    <property type="term" value="F:DNA binding"/>
    <property type="evidence" value="ECO:0007669"/>
    <property type="project" value="UniProtKB-UniRule"/>
</dbReference>
<dbReference type="EMBL" id="CP002355">
    <property type="protein sequence ID" value="ADR34296.1"/>
    <property type="molecule type" value="Genomic_DNA"/>
</dbReference>
<dbReference type="PROSITE" id="PS50113">
    <property type="entry name" value="PAC"/>
    <property type="match status" value="1"/>
</dbReference>
<proteinExistence type="predicted"/>
<feature type="domain" description="PAS" evidence="6">
    <location>
        <begin position="108"/>
        <end position="181"/>
    </location>
</feature>
<keyword evidence="2" id="KW-0288">FMN</keyword>